<dbReference type="GO" id="GO:0004222">
    <property type="term" value="F:metalloendopeptidase activity"/>
    <property type="evidence" value="ECO:0007669"/>
    <property type="project" value="InterPro"/>
</dbReference>
<dbReference type="InterPro" id="IPR024079">
    <property type="entry name" value="MetalloPept_cat_dom_sf"/>
</dbReference>
<comment type="subcellular location">
    <subcellularLocation>
        <location evidence="2">Cytoplasm</location>
    </subcellularLocation>
    <subcellularLocation>
        <location evidence="1">Mitochondrion</location>
    </subcellularLocation>
</comment>
<dbReference type="InterPro" id="IPR045090">
    <property type="entry name" value="Pept_M3A_M3B"/>
</dbReference>
<evidence type="ECO:0000256" key="5">
    <source>
        <dbReference type="ARBA" id="ARBA00022670"/>
    </source>
</evidence>
<evidence type="ECO:0000313" key="22">
    <source>
        <dbReference type="EMBL" id="DBA23529.1"/>
    </source>
</evidence>
<dbReference type="FunFam" id="3.40.390.10:FF:000006">
    <property type="entry name" value="Thimet oligopeptidase 1"/>
    <property type="match status" value="1"/>
</dbReference>
<dbReference type="InterPro" id="IPR024080">
    <property type="entry name" value="Neurolysin/TOP_N"/>
</dbReference>
<dbReference type="Gene3D" id="1.10.1370.10">
    <property type="entry name" value="Neurolysin, domain 3"/>
    <property type="match status" value="1"/>
</dbReference>
<dbReference type="PANTHER" id="PTHR11804">
    <property type="entry name" value="PROTEASE M3 THIMET OLIGOPEPTIDASE-RELATED"/>
    <property type="match status" value="1"/>
</dbReference>
<evidence type="ECO:0000256" key="11">
    <source>
        <dbReference type="ARBA" id="ARBA00023049"/>
    </source>
</evidence>
<evidence type="ECO:0000256" key="1">
    <source>
        <dbReference type="ARBA" id="ARBA00004173"/>
    </source>
</evidence>
<proteinExistence type="inferred from homology"/>
<dbReference type="GO" id="GO:0046872">
    <property type="term" value="F:metal ion binding"/>
    <property type="evidence" value="ECO:0007669"/>
    <property type="project" value="UniProtKB-UniRule"/>
</dbReference>
<reference evidence="22" key="1">
    <citation type="thesis" date="2020" institute="ProQuest LLC" country="789 East Eisenhower Parkway, Ann Arbor, MI, USA">
        <title>Comparative Genomics and Chromosome Evolution.</title>
        <authorList>
            <person name="Mudd A.B."/>
        </authorList>
    </citation>
    <scope>NUCLEOTIDE SEQUENCE</scope>
    <source>
        <strain evidence="22">1538</strain>
        <tissue evidence="22">Blood</tissue>
    </source>
</reference>
<dbReference type="SUPFAM" id="SSF55486">
    <property type="entry name" value="Metalloproteases ('zincins'), catalytic domain"/>
    <property type="match status" value="1"/>
</dbReference>
<dbReference type="EC" id="3.4.24.16" evidence="14"/>
<evidence type="ECO:0000256" key="17">
    <source>
        <dbReference type="ARBA" id="ARBA00041940"/>
    </source>
</evidence>
<feature type="domain" description="Peptidase M3A/M3B catalytic" evidence="21">
    <location>
        <begin position="228"/>
        <end position="675"/>
    </location>
</feature>
<dbReference type="PANTHER" id="PTHR11804:SF44">
    <property type="entry name" value="NEUROLYSIN, MITOCHONDRIAL"/>
    <property type="match status" value="1"/>
</dbReference>
<evidence type="ECO:0000313" key="23">
    <source>
        <dbReference type="Proteomes" id="UP001181693"/>
    </source>
</evidence>
<dbReference type="Gene3D" id="1.20.1050.40">
    <property type="entry name" value="Endopeptidase. Chain P, domain 1"/>
    <property type="match status" value="1"/>
</dbReference>
<evidence type="ECO:0000256" key="19">
    <source>
        <dbReference type="ARBA" id="ARBA00046222"/>
    </source>
</evidence>
<dbReference type="GO" id="GO:0006518">
    <property type="term" value="P:peptide metabolic process"/>
    <property type="evidence" value="ECO:0007669"/>
    <property type="project" value="TreeGrafter"/>
</dbReference>
<protein>
    <recommendedName>
        <fullName evidence="15">Neurolysin, mitochondrial</fullName>
        <ecNumber evidence="14">3.4.24.16</ecNumber>
    </recommendedName>
    <alternativeName>
        <fullName evidence="17">Microsomal endopeptidase</fullName>
    </alternativeName>
    <alternativeName>
        <fullName evidence="18">Mitochondrial oligopeptidase M</fullName>
    </alternativeName>
    <alternativeName>
        <fullName evidence="16">Neurotensin endopeptidase</fullName>
    </alternativeName>
</protein>
<evidence type="ECO:0000259" key="21">
    <source>
        <dbReference type="Pfam" id="PF01432"/>
    </source>
</evidence>
<comment type="caution">
    <text evidence="22">The sequence shown here is derived from an EMBL/GenBank/DDBJ whole genome shotgun (WGS) entry which is preliminary data.</text>
</comment>
<evidence type="ECO:0000256" key="13">
    <source>
        <dbReference type="ARBA" id="ARBA00035987"/>
    </source>
</evidence>
<evidence type="ECO:0000256" key="20">
    <source>
        <dbReference type="RuleBase" id="RU003435"/>
    </source>
</evidence>
<evidence type="ECO:0000256" key="12">
    <source>
        <dbReference type="ARBA" id="ARBA00023128"/>
    </source>
</evidence>
<keyword evidence="11 20" id="KW-0482">Metalloprotease</keyword>
<dbReference type="GO" id="GO:0006508">
    <property type="term" value="P:proteolysis"/>
    <property type="evidence" value="ECO:0007669"/>
    <property type="project" value="UniProtKB-KW"/>
</dbReference>
<dbReference type="Proteomes" id="UP001181693">
    <property type="component" value="Unassembled WGS sequence"/>
</dbReference>
<keyword evidence="23" id="KW-1185">Reference proteome</keyword>
<evidence type="ECO:0000256" key="6">
    <source>
        <dbReference type="ARBA" id="ARBA00022723"/>
    </source>
</evidence>
<comment type="function">
    <text evidence="19">Hydrolyzes oligopeptides such as neurotensin, bradykinin and dynorphin A. Acts as a regulator of cannabinoid signaling pathway by mediating degradation of hemopressin, an antagonist peptide of the cannabinoid receptor CNR1.</text>
</comment>
<dbReference type="AlphaFoldDB" id="A0AAV3AAD5"/>
<keyword evidence="9" id="KW-0809">Transit peptide</keyword>
<comment type="catalytic activity">
    <reaction evidence="13">
        <text>Preferential cleavage in neurotensin: 10-Pro-|-Tyr-11.</text>
        <dbReference type="EC" id="3.4.24.16"/>
    </reaction>
</comment>
<name>A0AAV3AAD5_PYXAD</name>
<evidence type="ECO:0000256" key="10">
    <source>
        <dbReference type="ARBA" id="ARBA00022990"/>
    </source>
</evidence>
<evidence type="ECO:0000256" key="4">
    <source>
        <dbReference type="ARBA" id="ARBA00022490"/>
    </source>
</evidence>
<dbReference type="InterPro" id="IPR001567">
    <property type="entry name" value="Pept_M3A_M3B_dom"/>
</dbReference>
<evidence type="ECO:0000256" key="15">
    <source>
        <dbReference type="ARBA" id="ARBA00039454"/>
    </source>
</evidence>
<gene>
    <name evidence="22" type="ORF">GDO54_014438</name>
</gene>
<dbReference type="GO" id="GO:0005758">
    <property type="term" value="C:mitochondrial intermembrane space"/>
    <property type="evidence" value="ECO:0007669"/>
    <property type="project" value="TreeGrafter"/>
</dbReference>
<organism evidence="22 23">
    <name type="scientific">Pyxicephalus adspersus</name>
    <name type="common">African bullfrog</name>
    <dbReference type="NCBI Taxonomy" id="30357"/>
    <lineage>
        <taxon>Eukaryota</taxon>
        <taxon>Metazoa</taxon>
        <taxon>Chordata</taxon>
        <taxon>Craniata</taxon>
        <taxon>Vertebrata</taxon>
        <taxon>Euteleostomi</taxon>
        <taxon>Amphibia</taxon>
        <taxon>Batrachia</taxon>
        <taxon>Anura</taxon>
        <taxon>Neobatrachia</taxon>
        <taxon>Ranoidea</taxon>
        <taxon>Pyxicephalidae</taxon>
        <taxon>Pyxicephalinae</taxon>
        <taxon>Pyxicephalus</taxon>
    </lineage>
</organism>
<keyword evidence="10" id="KW-0007">Acetylation</keyword>
<dbReference type="Pfam" id="PF01432">
    <property type="entry name" value="Peptidase_M3"/>
    <property type="match status" value="1"/>
</dbReference>
<evidence type="ECO:0000256" key="8">
    <source>
        <dbReference type="ARBA" id="ARBA00022833"/>
    </source>
</evidence>
<dbReference type="CDD" id="cd06455">
    <property type="entry name" value="M3A_TOP"/>
    <property type="match status" value="1"/>
</dbReference>
<dbReference type="InterPro" id="IPR024077">
    <property type="entry name" value="Neurolysin/TOP_dom2"/>
</dbReference>
<dbReference type="Gene3D" id="3.40.390.10">
    <property type="entry name" value="Collagenase (Catalytic Domain)"/>
    <property type="match status" value="1"/>
</dbReference>
<accession>A0AAV3AAD5</accession>
<evidence type="ECO:0000256" key="16">
    <source>
        <dbReference type="ARBA" id="ARBA00041659"/>
    </source>
</evidence>
<comment type="similarity">
    <text evidence="3 20">Belongs to the peptidase M3 family.</text>
</comment>
<comment type="cofactor">
    <cofactor evidence="20">
        <name>Zn(2+)</name>
        <dbReference type="ChEBI" id="CHEBI:29105"/>
    </cofactor>
    <text evidence="20">Binds 1 zinc ion.</text>
</comment>
<evidence type="ECO:0000256" key="7">
    <source>
        <dbReference type="ARBA" id="ARBA00022801"/>
    </source>
</evidence>
<dbReference type="EMBL" id="DYDO01000006">
    <property type="protein sequence ID" value="DBA23529.1"/>
    <property type="molecule type" value="Genomic_DNA"/>
</dbReference>
<evidence type="ECO:0000256" key="3">
    <source>
        <dbReference type="ARBA" id="ARBA00006040"/>
    </source>
</evidence>
<keyword evidence="8 20" id="KW-0862">Zinc</keyword>
<keyword evidence="6 20" id="KW-0479">Metal-binding</keyword>
<evidence type="ECO:0000256" key="9">
    <source>
        <dbReference type="ARBA" id="ARBA00022946"/>
    </source>
</evidence>
<evidence type="ECO:0000256" key="2">
    <source>
        <dbReference type="ARBA" id="ARBA00004496"/>
    </source>
</evidence>
<evidence type="ECO:0000256" key="14">
    <source>
        <dbReference type="ARBA" id="ARBA00039068"/>
    </source>
</evidence>
<evidence type="ECO:0000256" key="18">
    <source>
        <dbReference type="ARBA" id="ARBA00042607"/>
    </source>
</evidence>
<dbReference type="FunFam" id="1.20.1050.40:FF:000001">
    <property type="entry name" value="Thimet oligopeptidase 1"/>
    <property type="match status" value="1"/>
</dbReference>
<keyword evidence="7 20" id="KW-0378">Hydrolase</keyword>
<keyword evidence="4" id="KW-0963">Cytoplasm</keyword>
<keyword evidence="5 20" id="KW-0645">Protease</keyword>
<keyword evidence="12" id="KW-0496">Mitochondrion</keyword>
<sequence length="679" mass="77817">MTMGSEVLKTLRMASSLAGNRNLLRWDLSPETIQTRTEELITRTKSVYDSVAALNVEEVTFENTVKVLADLELEYSVERSMLDFPQHISPSRELRSSSTLADKRLSDFDVEMTMREDIFKRILHFYQTQDLKQLDPEVRRYLEKSVQIGKRNGLHLPQEAQSEIKTMKKMISQLSIDFNKNLNEDNTFLVFTKAELEGLPDDFIDGLEKTENQSYKVTLQYPHYFPILKKCSVPETRMKLEAAFNSRCMEENTKILEQLITLRAKLAELLGYQTHADFVLELNTAKNTRKVSAFLDDLKTKVKPLGEEEKQLILQMKCDECSERGLEFDGRINAWDLNYYLTRVVETKYSVDQDKLREYFPMETVTESLLQIYQELLGLRFERVENAHVWHESVTLYSVYDAATGDILGQFYLDLYPREGKYGHAACFSLQPGCLLPDGSKMMSAAAMVANFTKPAPTRPSLLRHDEVKTYFHEFGHVMHQICSQTKFARFSGTNVETDFVEVPSQMLENWVWEREALQRMSKHYVDGSPVPDDLLDKLIESRLANTGLLTLRQIVLSKLDQSLHTKPSADTASEYAKFSEEILGISATPGTNMPATFGHLAGGYDGQYYGYLWSEVFSMDIFYSCFKQKGIMNPEVGKKYKDLILKPGGSVDGMDLLREFLGREPNQKAFLLSKGLKP</sequence>